<dbReference type="Proteomes" id="UP000218267">
    <property type="component" value="Chromosome"/>
</dbReference>
<dbReference type="AlphaFoldDB" id="A0A1Y1CQP8"/>
<dbReference type="OrthoDB" id="1098026at2"/>
<evidence type="ECO:0000313" key="1">
    <source>
        <dbReference type="EMBL" id="BAX81571.1"/>
    </source>
</evidence>
<dbReference type="RefSeq" id="WP_096431105.1">
    <property type="nucleotide sequence ID" value="NZ_AP018042.1"/>
</dbReference>
<sequence>MSFEELYALCSHYRISVDSYCGIASNKVVSDCRIVEPESFCVIDWLRFVLRNVETFRAASESEIIYSAKDPPIFHYFQFPEISAFKVFFLEKTLYKFPNHKESLFCLDDVNPEIQIVGRQILSLSIKIPTIEICNQDTFDITLSQIEYN</sequence>
<proteinExistence type="predicted"/>
<evidence type="ECO:0000313" key="2">
    <source>
        <dbReference type="Proteomes" id="UP000218267"/>
    </source>
</evidence>
<organism evidence="1 2">
    <name type="scientific">Labilibaculum antarcticum</name>
    <dbReference type="NCBI Taxonomy" id="1717717"/>
    <lineage>
        <taxon>Bacteria</taxon>
        <taxon>Pseudomonadati</taxon>
        <taxon>Bacteroidota</taxon>
        <taxon>Bacteroidia</taxon>
        <taxon>Marinilabiliales</taxon>
        <taxon>Marinifilaceae</taxon>
        <taxon>Labilibaculum</taxon>
    </lineage>
</organism>
<accession>A0A1Y1CQP8</accession>
<gene>
    <name evidence="1" type="ORF">ALGA_3271</name>
</gene>
<keyword evidence="2" id="KW-1185">Reference proteome</keyword>
<name>A0A1Y1CQP8_9BACT</name>
<protein>
    <submittedName>
        <fullName evidence="1">Uncharacterized protein</fullName>
    </submittedName>
</protein>
<reference evidence="2" key="2">
    <citation type="journal article" date="2020" name="Antonie Van Leeuwenhoek">
        <title>Labilibaculum antarcticum sp. nov., a novel facultative anaerobic, psychrotorelant bacterium isolated from marine sediment of Antarctica.</title>
        <authorList>
            <person name="Watanabe M."/>
            <person name="Kojima H."/>
            <person name="Fukui M."/>
        </authorList>
    </citation>
    <scope>NUCLEOTIDE SEQUENCE [LARGE SCALE GENOMIC DNA]</scope>
    <source>
        <strain evidence="2">SPP2</strain>
    </source>
</reference>
<dbReference type="EMBL" id="AP018042">
    <property type="protein sequence ID" value="BAX81571.1"/>
    <property type="molecule type" value="Genomic_DNA"/>
</dbReference>
<dbReference type="KEGG" id="mbas:ALGA_3271"/>
<reference evidence="1 2" key="1">
    <citation type="journal article" date="2018" name="Mar. Genomics">
        <title>Complete genome sequence of Marinifilaceae bacterium strain SPP2, isolated from the Antarctic marine sediment.</title>
        <authorList>
            <person name="Watanabe M."/>
            <person name="Kojima H."/>
            <person name="Fukui M."/>
        </authorList>
    </citation>
    <scope>NUCLEOTIDE SEQUENCE [LARGE SCALE GENOMIC DNA]</scope>
    <source>
        <strain evidence="1 2">SPP2</strain>
    </source>
</reference>